<dbReference type="PROSITE" id="PS51352">
    <property type="entry name" value="THIOREDOXIN_2"/>
    <property type="match status" value="1"/>
</dbReference>
<evidence type="ECO:0000313" key="3">
    <source>
        <dbReference type="Proteomes" id="UP000248688"/>
    </source>
</evidence>
<dbReference type="RefSeq" id="WP_112782606.1">
    <property type="nucleotide sequence ID" value="NZ_CP030041.1"/>
</dbReference>
<gene>
    <name evidence="2" type="ORF">DN752_03000</name>
</gene>
<dbReference type="InterPro" id="IPR013766">
    <property type="entry name" value="Thioredoxin_domain"/>
</dbReference>
<dbReference type="SUPFAM" id="SSF52833">
    <property type="entry name" value="Thioredoxin-like"/>
    <property type="match status" value="1"/>
</dbReference>
<dbReference type="Gene3D" id="3.40.30.10">
    <property type="entry name" value="Glutaredoxin"/>
    <property type="match status" value="1"/>
</dbReference>
<reference evidence="2 3" key="1">
    <citation type="submission" date="2018-06" db="EMBL/GenBank/DDBJ databases">
        <title>Echinicola strongylocentroti sp. nov., isolated from a sea urchin Strongylocentrotus intermedius.</title>
        <authorList>
            <person name="Bae S.S."/>
        </authorList>
    </citation>
    <scope>NUCLEOTIDE SEQUENCE [LARGE SCALE GENOMIC DNA]</scope>
    <source>
        <strain evidence="2 3">MEBiC08714</strain>
    </source>
</reference>
<evidence type="ECO:0000313" key="2">
    <source>
        <dbReference type="EMBL" id="AWW29190.1"/>
    </source>
</evidence>
<dbReference type="Pfam" id="PF00578">
    <property type="entry name" value="AhpC-TSA"/>
    <property type="match status" value="1"/>
</dbReference>
<dbReference type="Proteomes" id="UP000248688">
    <property type="component" value="Chromosome"/>
</dbReference>
<dbReference type="KEGG" id="est:DN752_03000"/>
<dbReference type="PROSITE" id="PS51257">
    <property type="entry name" value="PROKAR_LIPOPROTEIN"/>
    <property type="match status" value="1"/>
</dbReference>
<dbReference type="PANTHER" id="PTHR42852:SF13">
    <property type="entry name" value="PROTEIN DIPZ"/>
    <property type="match status" value="1"/>
</dbReference>
<name>A0A2Z4IEC7_9BACT</name>
<dbReference type="OrthoDB" id="9815205at2"/>
<organism evidence="2 3">
    <name type="scientific">Echinicola strongylocentroti</name>
    <dbReference type="NCBI Taxonomy" id="1795355"/>
    <lineage>
        <taxon>Bacteria</taxon>
        <taxon>Pseudomonadati</taxon>
        <taxon>Bacteroidota</taxon>
        <taxon>Cytophagia</taxon>
        <taxon>Cytophagales</taxon>
        <taxon>Cyclobacteriaceae</taxon>
        <taxon>Echinicola</taxon>
    </lineage>
</organism>
<accession>A0A2Z4IEC7</accession>
<dbReference type="InterPro" id="IPR000866">
    <property type="entry name" value="AhpC/TSA"/>
</dbReference>
<protein>
    <recommendedName>
        <fullName evidence="1">Thioredoxin domain-containing protein</fullName>
    </recommendedName>
</protein>
<dbReference type="AlphaFoldDB" id="A0A2Z4IEC7"/>
<keyword evidence="3" id="KW-1185">Reference proteome</keyword>
<evidence type="ECO:0000259" key="1">
    <source>
        <dbReference type="PROSITE" id="PS51352"/>
    </source>
</evidence>
<dbReference type="GO" id="GO:0016491">
    <property type="term" value="F:oxidoreductase activity"/>
    <property type="evidence" value="ECO:0007669"/>
    <property type="project" value="InterPro"/>
</dbReference>
<dbReference type="GO" id="GO:0016209">
    <property type="term" value="F:antioxidant activity"/>
    <property type="evidence" value="ECO:0007669"/>
    <property type="project" value="InterPro"/>
</dbReference>
<feature type="domain" description="Thioredoxin" evidence="1">
    <location>
        <begin position="156"/>
        <end position="289"/>
    </location>
</feature>
<dbReference type="PANTHER" id="PTHR42852">
    <property type="entry name" value="THIOL:DISULFIDE INTERCHANGE PROTEIN DSBE"/>
    <property type="match status" value="1"/>
</dbReference>
<sequence>MLKNIFFSMLILTFLCSCQKEQKSSYKTAEFQEGFPEILKPIEKDLPLKILSHSILESTNDSIDIYVGYLKQGKQSGNWIALASNNQLKQFTTVNFKQGSENARENDIDIAFDNSTRRVSLRIKELDTTANKIVYSWLDQADLTDSLTVLTIDKPLVKGGIFPSIELTDINGEKFNLDNLNGQTIVVNWWAVWCAPCRKEIPGLNKLVSKYSNKEVRFVSITDDSKDKVSGFLEKNKFDYDITFISENDRVLFGNSYPKNIIIDNNKNITFYKEGGNENIWQEIDQHLTEMNNTE</sequence>
<dbReference type="EMBL" id="CP030041">
    <property type="protein sequence ID" value="AWW29190.1"/>
    <property type="molecule type" value="Genomic_DNA"/>
</dbReference>
<dbReference type="InterPro" id="IPR036249">
    <property type="entry name" value="Thioredoxin-like_sf"/>
</dbReference>
<dbReference type="CDD" id="cd02966">
    <property type="entry name" value="TlpA_like_family"/>
    <property type="match status" value="1"/>
</dbReference>
<proteinExistence type="predicted"/>
<dbReference type="InterPro" id="IPR050553">
    <property type="entry name" value="Thioredoxin_ResA/DsbE_sf"/>
</dbReference>